<comment type="caution">
    <text evidence="7">The sequence shown here is derived from an EMBL/GenBank/DDBJ whole genome shotgun (WGS) entry which is preliminary data.</text>
</comment>
<dbReference type="GO" id="GO:0046872">
    <property type="term" value="F:metal ion binding"/>
    <property type="evidence" value="ECO:0007669"/>
    <property type="project" value="UniProtKB-KW"/>
</dbReference>
<keyword evidence="3" id="KW-0732">Signal</keyword>
<keyword evidence="5" id="KW-0186">Copper</keyword>
<keyword evidence="4" id="KW-0560">Oxidoreductase</keyword>
<dbReference type="GO" id="GO:0016036">
    <property type="term" value="P:cellular response to phosphate starvation"/>
    <property type="evidence" value="ECO:0007669"/>
    <property type="project" value="InterPro"/>
</dbReference>
<evidence type="ECO:0008006" key="8">
    <source>
        <dbReference type="Google" id="ProtNLM"/>
    </source>
</evidence>
<proteinExistence type="predicted"/>
<evidence type="ECO:0000256" key="2">
    <source>
        <dbReference type="ARBA" id="ARBA00022723"/>
    </source>
</evidence>
<dbReference type="PANTHER" id="PTHR48461">
    <property type="entry name" value="MULTICOPPER OXIDASE LPR1-LIKE"/>
    <property type="match status" value="1"/>
</dbReference>
<gene>
    <name evidence="7" type="ORF">SDC9_141896</name>
</gene>
<dbReference type="Gene3D" id="2.60.40.420">
    <property type="entry name" value="Cupredoxins - blue copper proteins"/>
    <property type="match status" value="1"/>
</dbReference>
<evidence type="ECO:0000256" key="4">
    <source>
        <dbReference type="ARBA" id="ARBA00023002"/>
    </source>
</evidence>
<name>A0A645E045_9ZZZZ</name>
<protein>
    <recommendedName>
        <fullName evidence="8">Plastocyanin-like domain-containing protein</fullName>
    </recommendedName>
</protein>
<organism evidence="7">
    <name type="scientific">bioreactor metagenome</name>
    <dbReference type="NCBI Taxonomy" id="1076179"/>
    <lineage>
        <taxon>unclassified sequences</taxon>
        <taxon>metagenomes</taxon>
        <taxon>ecological metagenomes</taxon>
    </lineage>
</organism>
<sequence>MKINTNKISTFLYERKRGECKDGYFINNETYLNPPDIIMKVGATFLWEFINLCDDDVCLHIHLANFQIVERQKINKDKCKEIYEKNKPLKSIDVDEICEGLAVSPERYEIGFKDTLHCPPSCITRIIIRYAPTYIMDEVNIGENYFSFNTSNGPEYIVNSQILEQKDNYLIRPQIVISEE</sequence>
<dbReference type="SUPFAM" id="SSF49503">
    <property type="entry name" value="Cupredoxins"/>
    <property type="match status" value="1"/>
</dbReference>
<keyword evidence="6" id="KW-0325">Glycoprotein</keyword>
<dbReference type="AlphaFoldDB" id="A0A645E045"/>
<evidence type="ECO:0000256" key="5">
    <source>
        <dbReference type="ARBA" id="ARBA00023008"/>
    </source>
</evidence>
<evidence type="ECO:0000256" key="1">
    <source>
        <dbReference type="ARBA" id="ARBA00001935"/>
    </source>
</evidence>
<evidence type="ECO:0000313" key="7">
    <source>
        <dbReference type="EMBL" id="MPM94748.1"/>
    </source>
</evidence>
<dbReference type="PANTHER" id="PTHR48461:SF1">
    <property type="entry name" value="MULTICOPPER OXIDASE LPR1-LIKE"/>
    <property type="match status" value="1"/>
</dbReference>
<dbReference type="GO" id="GO:0016491">
    <property type="term" value="F:oxidoreductase activity"/>
    <property type="evidence" value="ECO:0007669"/>
    <property type="project" value="UniProtKB-KW"/>
</dbReference>
<comment type="cofactor">
    <cofactor evidence="1">
        <name>Cu cation</name>
        <dbReference type="ChEBI" id="CHEBI:23378"/>
    </cofactor>
</comment>
<dbReference type="InterPro" id="IPR008972">
    <property type="entry name" value="Cupredoxin"/>
</dbReference>
<dbReference type="InterPro" id="IPR052152">
    <property type="entry name" value="LPR1/LPR2"/>
</dbReference>
<accession>A0A645E045</accession>
<evidence type="ECO:0000256" key="6">
    <source>
        <dbReference type="ARBA" id="ARBA00023180"/>
    </source>
</evidence>
<dbReference type="EMBL" id="VSSQ01041333">
    <property type="protein sequence ID" value="MPM94748.1"/>
    <property type="molecule type" value="Genomic_DNA"/>
</dbReference>
<evidence type="ECO:0000256" key="3">
    <source>
        <dbReference type="ARBA" id="ARBA00022729"/>
    </source>
</evidence>
<reference evidence="7" key="1">
    <citation type="submission" date="2019-08" db="EMBL/GenBank/DDBJ databases">
        <authorList>
            <person name="Kucharzyk K."/>
            <person name="Murdoch R.W."/>
            <person name="Higgins S."/>
            <person name="Loffler F."/>
        </authorList>
    </citation>
    <scope>NUCLEOTIDE SEQUENCE</scope>
</reference>
<keyword evidence="2" id="KW-0479">Metal-binding</keyword>